<protein>
    <submittedName>
        <fullName evidence="9">Drug/metabolite transporter (DMT)-like permease</fullName>
    </submittedName>
</protein>
<feature type="transmembrane region" description="Helical" evidence="7">
    <location>
        <begin position="33"/>
        <end position="52"/>
    </location>
</feature>
<feature type="transmembrane region" description="Helical" evidence="7">
    <location>
        <begin position="251"/>
        <end position="271"/>
    </location>
</feature>
<gene>
    <name evidence="9" type="ORF">FHX50_002317</name>
</gene>
<feature type="transmembrane region" description="Helical" evidence="7">
    <location>
        <begin position="148"/>
        <end position="169"/>
    </location>
</feature>
<dbReference type="PANTHER" id="PTHR32322">
    <property type="entry name" value="INNER MEMBRANE TRANSPORTER"/>
    <property type="match status" value="1"/>
</dbReference>
<accession>A0A839QYT8</accession>
<dbReference type="InterPro" id="IPR037185">
    <property type="entry name" value="EmrE-like"/>
</dbReference>
<feature type="transmembrane region" description="Helical" evidence="7">
    <location>
        <begin position="277"/>
        <end position="295"/>
    </location>
</feature>
<keyword evidence="10" id="KW-1185">Reference proteome</keyword>
<dbReference type="Proteomes" id="UP000568050">
    <property type="component" value="Unassembled WGS sequence"/>
</dbReference>
<evidence type="ECO:0000256" key="2">
    <source>
        <dbReference type="ARBA" id="ARBA00007362"/>
    </source>
</evidence>
<evidence type="ECO:0000313" key="9">
    <source>
        <dbReference type="EMBL" id="MBB3024010.1"/>
    </source>
</evidence>
<comment type="similarity">
    <text evidence="2">Belongs to the EamA transporter family.</text>
</comment>
<dbReference type="EMBL" id="JACHWP010000021">
    <property type="protein sequence ID" value="MBB3024010.1"/>
    <property type="molecule type" value="Genomic_DNA"/>
</dbReference>
<feature type="transmembrane region" description="Helical" evidence="7">
    <location>
        <begin position="124"/>
        <end position="142"/>
    </location>
</feature>
<feature type="domain" description="EamA" evidence="8">
    <location>
        <begin position="152"/>
        <end position="293"/>
    </location>
</feature>
<proteinExistence type="inferred from homology"/>
<evidence type="ECO:0000313" key="10">
    <source>
        <dbReference type="Proteomes" id="UP000568050"/>
    </source>
</evidence>
<feature type="compositionally biased region" description="Basic and acidic residues" evidence="6">
    <location>
        <begin position="308"/>
        <end position="322"/>
    </location>
</feature>
<organism evidence="9 10">
    <name type="scientific">Helcobacillus massiliensis</name>
    <dbReference type="NCBI Taxonomy" id="521392"/>
    <lineage>
        <taxon>Bacteria</taxon>
        <taxon>Bacillati</taxon>
        <taxon>Actinomycetota</taxon>
        <taxon>Actinomycetes</taxon>
        <taxon>Micrococcales</taxon>
        <taxon>Dermabacteraceae</taxon>
        <taxon>Helcobacillus</taxon>
    </lineage>
</organism>
<keyword evidence="3 7" id="KW-0812">Transmembrane</keyword>
<feature type="domain" description="EamA" evidence="8">
    <location>
        <begin position="8"/>
        <end position="142"/>
    </location>
</feature>
<reference evidence="9 10" key="1">
    <citation type="submission" date="2020-08" db="EMBL/GenBank/DDBJ databases">
        <title>Sequencing the genomes of 1000 actinobacteria strains.</title>
        <authorList>
            <person name="Klenk H.-P."/>
        </authorList>
    </citation>
    <scope>NUCLEOTIDE SEQUENCE [LARGE SCALE GENOMIC DNA]</scope>
    <source>
        <strain evidence="9 10">DSM 23040</strain>
    </source>
</reference>
<comment type="caution">
    <text evidence="9">The sequence shown here is derived from an EMBL/GenBank/DDBJ whole genome shotgun (WGS) entry which is preliminary data.</text>
</comment>
<feature type="non-terminal residue" evidence="9">
    <location>
        <position position="339"/>
    </location>
</feature>
<keyword evidence="5 7" id="KW-0472">Membrane</keyword>
<evidence type="ECO:0000256" key="1">
    <source>
        <dbReference type="ARBA" id="ARBA00004141"/>
    </source>
</evidence>
<dbReference type="AlphaFoldDB" id="A0A839QYT8"/>
<dbReference type="GO" id="GO:0016020">
    <property type="term" value="C:membrane"/>
    <property type="evidence" value="ECO:0007669"/>
    <property type="project" value="UniProtKB-SubCell"/>
</dbReference>
<dbReference type="Pfam" id="PF00892">
    <property type="entry name" value="EamA"/>
    <property type="match status" value="2"/>
</dbReference>
<sequence length="339" mass="36003">MSRQVVLGFAFTLASAFFFAVSGAVAKTMYATGWTPGSVAFVRLTGASLLLAAPTLWQMRGRWGEVREHWRTVLIYGLAAMAGCQGFYFVAVQELTVTVALLLEMTAPIMIVFYLWAATRVRPVALTFLGVIVSMAGVVLVLDFRGAHLTGFGVVMALLAAVCLAIYFLVSSQSSISLPPFAFTGLGMTIGAVVIAALNLLGVMPAVFRTADVVFAGRTMSWLWPLAMLVLFTIGAYGFGILGLRLVGATVGAFVNLVEVPLAALAAWFVLGELPTSIQLVGGVFILIGIALVKWGDVRAARAGTPETRAERRARRREERAARAARAAQPAAGASTEPL</sequence>
<feature type="compositionally biased region" description="Low complexity" evidence="6">
    <location>
        <begin position="324"/>
        <end position="339"/>
    </location>
</feature>
<feature type="region of interest" description="Disordered" evidence="6">
    <location>
        <begin position="306"/>
        <end position="339"/>
    </location>
</feature>
<dbReference type="PANTHER" id="PTHR32322:SF2">
    <property type="entry name" value="EAMA DOMAIN-CONTAINING PROTEIN"/>
    <property type="match status" value="1"/>
</dbReference>
<dbReference type="SUPFAM" id="SSF103481">
    <property type="entry name" value="Multidrug resistance efflux transporter EmrE"/>
    <property type="match status" value="2"/>
</dbReference>
<feature type="transmembrane region" description="Helical" evidence="7">
    <location>
        <begin position="97"/>
        <end position="117"/>
    </location>
</feature>
<feature type="transmembrane region" description="Helical" evidence="7">
    <location>
        <begin position="73"/>
        <end position="91"/>
    </location>
</feature>
<evidence type="ECO:0000259" key="8">
    <source>
        <dbReference type="Pfam" id="PF00892"/>
    </source>
</evidence>
<evidence type="ECO:0000256" key="5">
    <source>
        <dbReference type="ARBA" id="ARBA00023136"/>
    </source>
</evidence>
<comment type="subcellular location">
    <subcellularLocation>
        <location evidence="1">Membrane</location>
        <topology evidence="1">Multi-pass membrane protein</topology>
    </subcellularLocation>
</comment>
<evidence type="ECO:0000256" key="3">
    <source>
        <dbReference type="ARBA" id="ARBA00022692"/>
    </source>
</evidence>
<evidence type="ECO:0000256" key="4">
    <source>
        <dbReference type="ARBA" id="ARBA00022989"/>
    </source>
</evidence>
<feature type="transmembrane region" description="Helical" evidence="7">
    <location>
        <begin position="181"/>
        <end position="202"/>
    </location>
</feature>
<name>A0A839QYT8_9MICO</name>
<dbReference type="InterPro" id="IPR050638">
    <property type="entry name" value="AA-Vitamin_Transporters"/>
</dbReference>
<evidence type="ECO:0000256" key="6">
    <source>
        <dbReference type="SAM" id="MobiDB-lite"/>
    </source>
</evidence>
<dbReference type="RefSeq" id="WP_183377292.1">
    <property type="nucleotide sequence ID" value="NZ_JACHWP010000021.1"/>
</dbReference>
<dbReference type="InterPro" id="IPR000620">
    <property type="entry name" value="EamA_dom"/>
</dbReference>
<feature type="transmembrane region" description="Helical" evidence="7">
    <location>
        <begin position="222"/>
        <end position="244"/>
    </location>
</feature>
<keyword evidence="4 7" id="KW-1133">Transmembrane helix</keyword>
<evidence type="ECO:0000256" key="7">
    <source>
        <dbReference type="SAM" id="Phobius"/>
    </source>
</evidence>